<dbReference type="PANTHER" id="PTHR12959">
    <property type="entry name" value="GPI TRANSAMIDASE COMPONENT PIG-T-RELATED"/>
    <property type="match status" value="1"/>
</dbReference>
<keyword evidence="2" id="KW-0472">Membrane</keyword>
<dbReference type="OrthoDB" id="331263at2759"/>
<dbReference type="RefSeq" id="XP_025361630.1">
    <property type="nucleotide sequence ID" value="XM_025507777.1"/>
</dbReference>
<accession>A0A316UQE7</accession>
<feature type="region of interest" description="Disordered" evidence="1">
    <location>
        <begin position="283"/>
        <end position="305"/>
    </location>
</feature>
<keyword evidence="4" id="KW-1185">Reference proteome</keyword>
<dbReference type="Pfam" id="PF04113">
    <property type="entry name" value="Gpi16"/>
    <property type="match status" value="1"/>
</dbReference>
<keyword evidence="2" id="KW-1133">Transmembrane helix</keyword>
<evidence type="ECO:0000313" key="3">
    <source>
        <dbReference type="EMBL" id="PWN27018.1"/>
    </source>
</evidence>
<name>A0A316UQE7_9BASI</name>
<evidence type="ECO:0008006" key="5">
    <source>
        <dbReference type="Google" id="ProtNLM"/>
    </source>
</evidence>
<dbReference type="AlphaFoldDB" id="A0A316UQE7"/>
<dbReference type="GO" id="GO:0042765">
    <property type="term" value="C:GPI-anchor transamidase complex"/>
    <property type="evidence" value="ECO:0007669"/>
    <property type="project" value="InterPro"/>
</dbReference>
<evidence type="ECO:0000313" key="4">
    <source>
        <dbReference type="Proteomes" id="UP000245884"/>
    </source>
</evidence>
<evidence type="ECO:0000256" key="1">
    <source>
        <dbReference type="SAM" id="MobiDB-lite"/>
    </source>
</evidence>
<gene>
    <name evidence="3" type="ORF">BDZ90DRAFT_252950</name>
</gene>
<organism evidence="3 4">
    <name type="scientific">Jaminaea rosea</name>
    <dbReference type="NCBI Taxonomy" id="1569628"/>
    <lineage>
        <taxon>Eukaryota</taxon>
        <taxon>Fungi</taxon>
        <taxon>Dikarya</taxon>
        <taxon>Basidiomycota</taxon>
        <taxon>Ustilaginomycotina</taxon>
        <taxon>Exobasidiomycetes</taxon>
        <taxon>Microstromatales</taxon>
        <taxon>Microstromatales incertae sedis</taxon>
        <taxon>Jaminaea</taxon>
    </lineage>
</organism>
<evidence type="ECO:0000256" key="2">
    <source>
        <dbReference type="SAM" id="Phobius"/>
    </source>
</evidence>
<dbReference type="PANTHER" id="PTHR12959:SF11">
    <property type="entry name" value="GPI TRANSAMIDASE COMPONENT PIG-T"/>
    <property type="match status" value="1"/>
</dbReference>
<sequence length="384" mass="42157">MLSLLPCKRAAGLASVLEPHKWLETEWHGIELNIRRRSGGEGWEVVVKVGSVWNGVARNGKRDFSMSKIMGEPLRSTCPLASSSFVTLVAPQDGSDFTAEPLQIGAFIEADAQGQLRYDTASFLSTAPDLDVSLQWLSEEKFNYIAERLVLPAPSSLSSPSLGVRRSFISSSALSGTLQLHLTNPRPDTSRRLIYRDVLPWFLDFSLPTSHSVTTLQPQDPNSPYIRFESDEKRDAVRRVSYTPSAPRRGPAVLELELVVPPASEVTWSVEFDKETLRYEEHPPDAHRGLDVGAATGTARPPRPLPGRVWKTQVGLIEVAVPDFSMPYNVIIFTSTIIALFAGSAVNILTRRFTDVEVPPDLVSAAAAVVGVASKRLKGKEKAM</sequence>
<feature type="transmembrane region" description="Helical" evidence="2">
    <location>
        <begin position="326"/>
        <end position="349"/>
    </location>
</feature>
<dbReference type="EMBL" id="KZ819669">
    <property type="protein sequence ID" value="PWN27018.1"/>
    <property type="molecule type" value="Genomic_DNA"/>
</dbReference>
<dbReference type="GO" id="GO:0016255">
    <property type="term" value="P:attachment of GPI anchor to protein"/>
    <property type="evidence" value="ECO:0007669"/>
    <property type="project" value="InterPro"/>
</dbReference>
<dbReference type="STRING" id="1569628.A0A316UQE7"/>
<keyword evidence="2" id="KW-0812">Transmembrane</keyword>
<dbReference type="Proteomes" id="UP000245884">
    <property type="component" value="Unassembled WGS sequence"/>
</dbReference>
<protein>
    <recommendedName>
        <fullName evidence="5">Gpi16 subunit, GPI transamidase component</fullName>
    </recommendedName>
</protein>
<dbReference type="GeneID" id="37029600"/>
<reference evidence="3 4" key="1">
    <citation type="journal article" date="2018" name="Mol. Biol. Evol.">
        <title>Broad Genomic Sampling Reveals a Smut Pathogenic Ancestry of the Fungal Clade Ustilaginomycotina.</title>
        <authorList>
            <person name="Kijpornyongpan T."/>
            <person name="Mondo S.J."/>
            <person name="Barry K."/>
            <person name="Sandor L."/>
            <person name="Lee J."/>
            <person name="Lipzen A."/>
            <person name="Pangilinan J."/>
            <person name="LaButti K."/>
            <person name="Hainaut M."/>
            <person name="Henrissat B."/>
            <person name="Grigoriev I.V."/>
            <person name="Spatafora J.W."/>
            <person name="Aime M.C."/>
        </authorList>
    </citation>
    <scope>NUCLEOTIDE SEQUENCE [LARGE SCALE GENOMIC DNA]</scope>
    <source>
        <strain evidence="3 4">MCA 5214</strain>
    </source>
</reference>
<dbReference type="InterPro" id="IPR007245">
    <property type="entry name" value="PIG-T"/>
</dbReference>
<proteinExistence type="predicted"/>